<keyword evidence="1" id="KW-1133">Transmembrane helix</keyword>
<dbReference type="Proteomes" id="UP000030017">
    <property type="component" value="Unassembled WGS sequence"/>
</dbReference>
<keyword evidence="1" id="KW-0812">Transmembrane</keyword>
<dbReference type="STRING" id="1122185.N792_08365"/>
<gene>
    <name evidence="3" type="ORF">N792_08365</name>
</gene>
<dbReference type="PROSITE" id="PS50943">
    <property type="entry name" value="HTH_CROC1"/>
    <property type="match status" value="1"/>
</dbReference>
<dbReference type="AlphaFoldDB" id="A0A0A0ER78"/>
<dbReference type="EMBL" id="AVPS01000005">
    <property type="protein sequence ID" value="KGM51682.1"/>
    <property type="molecule type" value="Genomic_DNA"/>
</dbReference>
<name>A0A0A0ER78_9GAMM</name>
<feature type="transmembrane region" description="Helical" evidence="1">
    <location>
        <begin position="108"/>
        <end position="125"/>
    </location>
</feature>
<proteinExistence type="predicted"/>
<evidence type="ECO:0000313" key="3">
    <source>
        <dbReference type="EMBL" id="KGM51682.1"/>
    </source>
</evidence>
<reference evidence="3 4" key="1">
    <citation type="submission" date="2013-08" db="EMBL/GenBank/DDBJ databases">
        <title>Genome sequencing of Lysobacter.</title>
        <authorList>
            <person name="Zhang S."/>
            <person name="Wang G."/>
        </authorList>
    </citation>
    <scope>NUCLEOTIDE SEQUENCE [LARGE SCALE GENOMIC DNA]</scope>
    <source>
        <strain evidence="3 4">Ko07</strain>
    </source>
</reference>
<sequence>MNKTASGANSCGARLKDAREKARLTQEEVSTRLKMPVRVIRSLESDDWQEGSPVFVRGQLRSYARLLGIDIEPELVRAGVSEVAPSTLVSHTHTPRYQRLFEQATRRAVYIAITAVIAVPVWLATRPHLSNVPDIQSLEVPAIVTAPTGPAEPAATVAAPQRTPVIASMGSLRSPATVETTGLSLSFTGDSWMQVFAPDGRMIEQGLLGNGEQRDFGQQEIGRVVLGNVSAVDVRRNGRSVDLAPFSRANVARFTLSSDGSLAPVVD</sequence>
<dbReference type="GO" id="GO:0003677">
    <property type="term" value="F:DNA binding"/>
    <property type="evidence" value="ECO:0007669"/>
    <property type="project" value="InterPro"/>
</dbReference>
<dbReference type="InterPro" id="IPR001387">
    <property type="entry name" value="Cro/C1-type_HTH"/>
</dbReference>
<dbReference type="PANTHER" id="PTHR34475:SF1">
    <property type="entry name" value="CYTOSKELETON PROTEIN RODZ"/>
    <property type="match status" value="1"/>
</dbReference>
<dbReference type="InterPro" id="IPR050400">
    <property type="entry name" value="Bact_Cytoskel_RodZ"/>
</dbReference>
<dbReference type="PANTHER" id="PTHR34475">
    <property type="match status" value="1"/>
</dbReference>
<dbReference type="Pfam" id="PF13413">
    <property type="entry name" value="HTH_25"/>
    <property type="match status" value="1"/>
</dbReference>
<evidence type="ECO:0000259" key="2">
    <source>
        <dbReference type="PROSITE" id="PS50943"/>
    </source>
</evidence>
<comment type="caution">
    <text evidence="3">The sequence shown here is derived from an EMBL/GenBank/DDBJ whole genome shotgun (WGS) entry which is preliminary data.</text>
</comment>
<keyword evidence="4" id="KW-1185">Reference proteome</keyword>
<dbReference type="CDD" id="cd00093">
    <property type="entry name" value="HTH_XRE"/>
    <property type="match status" value="1"/>
</dbReference>
<protein>
    <recommendedName>
        <fullName evidence="2">HTH cro/C1-type domain-containing protein</fullName>
    </recommendedName>
</protein>
<dbReference type="InterPro" id="IPR010982">
    <property type="entry name" value="Lambda_DNA-bd_dom_sf"/>
</dbReference>
<dbReference type="Gene3D" id="1.10.260.40">
    <property type="entry name" value="lambda repressor-like DNA-binding domains"/>
    <property type="match status" value="1"/>
</dbReference>
<evidence type="ECO:0000313" key="4">
    <source>
        <dbReference type="Proteomes" id="UP000030017"/>
    </source>
</evidence>
<feature type="domain" description="HTH cro/C1-type" evidence="2">
    <location>
        <begin position="15"/>
        <end position="46"/>
    </location>
</feature>
<dbReference type="RefSeq" id="WP_036193963.1">
    <property type="nucleotide sequence ID" value="NZ_AVPS01000005.1"/>
</dbReference>
<dbReference type="SUPFAM" id="SSF47413">
    <property type="entry name" value="lambda repressor-like DNA-binding domains"/>
    <property type="match status" value="1"/>
</dbReference>
<dbReference type="Pfam" id="PF13464">
    <property type="entry name" value="RodZ_C"/>
    <property type="match status" value="1"/>
</dbReference>
<keyword evidence="1" id="KW-0472">Membrane</keyword>
<evidence type="ECO:0000256" key="1">
    <source>
        <dbReference type="SAM" id="Phobius"/>
    </source>
</evidence>
<accession>A0A0A0ER78</accession>
<dbReference type="SMART" id="SM00530">
    <property type="entry name" value="HTH_XRE"/>
    <property type="match status" value="1"/>
</dbReference>
<organism evidence="3 4">
    <name type="scientific">Lysobacter concretionis Ko07 = DSM 16239</name>
    <dbReference type="NCBI Taxonomy" id="1122185"/>
    <lineage>
        <taxon>Bacteria</taxon>
        <taxon>Pseudomonadati</taxon>
        <taxon>Pseudomonadota</taxon>
        <taxon>Gammaproteobacteria</taxon>
        <taxon>Lysobacterales</taxon>
        <taxon>Lysobacteraceae</taxon>
        <taxon>Novilysobacter</taxon>
    </lineage>
</organism>
<dbReference type="InterPro" id="IPR025194">
    <property type="entry name" value="RodZ-like_C"/>
</dbReference>
<dbReference type="eggNOG" id="COG1426">
    <property type="taxonomic scope" value="Bacteria"/>
</dbReference>